<evidence type="ECO:0000313" key="10">
    <source>
        <dbReference type="EMBL" id="NDV62926.1"/>
    </source>
</evidence>
<dbReference type="InterPro" id="IPR036881">
    <property type="entry name" value="Glyco_hydro_3_C_sf"/>
</dbReference>
<dbReference type="CDD" id="cd04080">
    <property type="entry name" value="CBM6_cellulase-like"/>
    <property type="match status" value="1"/>
</dbReference>
<dbReference type="PROSITE" id="PS51175">
    <property type="entry name" value="CBM6"/>
    <property type="match status" value="1"/>
</dbReference>
<evidence type="ECO:0000256" key="5">
    <source>
        <dbReference type="ARBA" id="ARBA00022801"/>
    </source>
</evidence>
<feature type="chain" id="PRO_5025333036" description="beta-glucosidase" evidence="8">
    <location>
        <begin position="28"/>
        <end position="902"/>
    </location>
</feature>
<evidence type="ECO:0000313" key="11">
    <source>
        <dbReference type="Proteomes" id="UP000478417"/>
    </source>
</evidence>
<evidence type="ECO:0000259" key="9">
    <source>
        <dbReference type="PROSITE" id="PS51175"/>
    </source>
</evidence>
<dbReference type="InterPro" id="IPR051915">
    <property type="entry name" value="Cellulose_Degrad_GH3"/>
</dbReference>
<dbReference type="PROSITE" id="PS00775">
    <property type="entry name" value="GLYCOSYL_HYDROL_F3"/>
    <property type="match status" value="1"/>
</dbReference>
<accession>A0A6B2M3D6</accession>
<dbReference type="InterPro" id="IPR005084">
    <property type="entry name" value="CBM6"/>
</dbReference>
<feature type="signal peptide" evidence="8">
    <location>
        <begin position="1"/>
        <end position="27"/>
    </location>
</feature>
<evidence type="ECO:0000256" key="3">
    <source>
        <dbReference type="ARBA" id="ARBA00012744"/>
    </source>
</evidence>
<comment type="caution">
    <text evidence="10">The sequence shown here is derived from an EMBL/GenBank/DDBJ whole genome shotgun (WGS) entry which is preliminary data.</text>
</comment>
<dbReference type="EMBL" id="JAAGNX010000003">
    <property type="protein sequence ID" value="NDV62926.1"/>
    <property type="molecule type" value="Genomic_DNA"/>
</dbReference>
<dbReference type="InterPro" id="IPR017853">
    <property type="entry name" value="GH"/>
</dbReference>
<dbReference type="InterPro" id="IPR019800">
    <property type="entry name" value="Glyco_hydro_3_AS"/>
</dbReference>
<keyword evidence="6 7" id="KW-0326">Glycosidase</keyword>
<dbReference type="PANTHER" id="PTHR30620:SF16">
    <property type="entry name" value="LYSOSOMAL BETA GLUCOSIDASE"/>
    <property type="match status" value="1"/>
</dbReference>
<evidence type="ECO:0000256" key="6">
    <source>
        <dbReference type="ARBA" id="ARBA00023295"/>
    </source>
</evidence>
<dbReference type="Gene3D" id="2.60.120.260">
    <property type="entry name" value="Galactose-binding domain-like"/>
    <property type="match status" value="1"/>
</dbReference>
<dbReference type="PRINTS" id="PR00133">
    <property type="entry name" value="GLHYDRLASE3"/>
</dbReference>
<dbReference type="Gene3D" id="3.40.50.1700">
    <property type="entry name" value="Glycoside hydrolase family 3 C-terminal domain"/>
    <property type="match status" value="1"/>
</dbReference>
<keyword evidence="4 8" id="KW-0732">Signal</keyword>
<dbReference type="Proteomes" id="UP000478417">
    <property type="component" value="Unassembled WGS sequence"/>
</dbReference>
<evidence type="ECO:0000256" key="8">
    <source>
        <dbReference type="SAM" id="SignalP"/>
    </source>
</evidence>
<keyword evidence="5 7" id="KW-0378">Hydrolase</keyword>
<name>A0A6B2M3D6_9BACT</name>
<reference evidence="10 11" key="1">
    <citation type="submission" date="2020-02" db="EMBL/GenBank/DDBJ databases">
        <title>Albibacoteraceae fam. nov., the first described family within the subdivision 4 Verrucomicrobia.</title>
        <authorList>
            <person name="Xi F."/>
        </authorList>
    </citation>
    <scope>NUCLEOTIDE SEQUENCE [LARGE SCALE GENOMIC DNA]</scope>
    <source>
        <strain evidence="10 11">CK1056</strain>
    </source>
</reference>
<dbReference type="SUPFAM" id="SSF52279">
    <property type="entry name" value="Beta-D-glucan exohydrolase, C-terminal domain"/>
    <property type="match status" value="1"/>
</dbReference>
<organism evidence="10 11">
    <name type="scientific">Oceanipulchritudo coccoides</name>
    <dbReference type="NCBI Taxonomy" id="2706888"/>
    <lineage>
        <taxon>Bacteria</taxon>
        <taxon>Pseudomonadati</taxon>
        <taxon>Verrucomicrobiota</taxon>
        <taxon>Opitutia</taxon>
        <taxon>Puniceicoccales</taxon>
        <taxon>Oceanipulchritudinaceae</taxon>
        <taxon>Oceanipulchritudo</taxon>
    </lineage>
</organism>
<dbReference type="Pfam" id="PF03422">
    <property type="entry name" value="CBM_6"/>
    <property type="match status" value="1"/>
</dbReference>
<feature type="domain" description="CBM6" evidence="9">
    <location>
        <begin position="775"/>
        <end position="899"/>
    </location>
</feature>
<comment type="catalytic activity">
    <reaction evidence="1">
        <text>Hydrolysis of terminal, non-reducing beta-D-glucosyl residues with release of beta-D-glucose.</text>
        <dbReference type="EC" id="3.2.1.21"/>
    </reaction>
</comment>
<gene>
    <name evidence="10" type="ORF">G0Q06_10725</name>
</gene>
<dbReference type="GO" id="GO:0009251">
    <property type="term" value="P:glucan catabolic process"/>
    <property type="evidence" value="ECO:0007669"/>
    <property type="project" value="TreeGrafter"/>
</dbReference>
<comment type="similarity">
    <text evidence="2 7">Belongs to the glycosyl hydrolase 3 family.</text>
</comment>
<dbReference type="PANTHER" id="PTHR30620">
    <property type="entry name" value="PERIPLASMIC BETA-GLUCOSIDASE-RELATED"/>
    <property type="match status" value="1"/>
</dbReference>
<dbReference type="AlphaFoldDB" id="A0A6B2M3D6"/>
<dbReference type="InterPro" id="IPR001764">
    <property type="entry name" value="Glyco_hydro_3_N"/>
</dbReference>
<dbReference type="InterPro" id="IPR002772">
    <property type="entry name" value="Glyco_hydro_3_C"/>
</dbReference>
<dbReference type="InterPro" id="IPR036962">
    <property type="entry name" value="Glyco_hydro_3_N_sf"/>
</dbReference>
<dbReference type="GO" id="GO:0030246">
    <property type="term" value="F:carbohydrate binding"/>
    <property type="evidence" value="ECO:0007669"/>
    <property type="project" value="InterPro"/>
</dbReference>
<evidence type="ECO:0000256" key="7">
    <source>
        <dbReference type="RuleBase" id="RU361161"/>
    </source>
</evidence>
<dbReference type="SUPFAM" id="SSF51445">
    <property type="entry name" value="(Trans)glycosidases"/>
    <property type="match status" value="1"/>
</dbReference>
<evidence type="ECO:0000256" key="4">
    <source>
        <dbReference type="ARBA" id="ARBA00022729"/>
    </source>
</evidence>
<evidence type="ECO:0000256" key="2">
    <source>
        <dbReference type="ARBA" id="ARBA00005336"/>
    </source>
</evidence>
<dbReference type="GO" id="GO:0008422">
    <property type="term" value="F:beta-glucosidase activity"/>
    <property type="evidence" value="ECO:0007669"/>
    <property type="project" value="UniProtKB-EC"/>
</dbReference>
<dbReference type="InterPro" id="IPR008979">
    <property type="entry name" value="Galactose-bd-like_sf"/>
</dbReference>
<evidence type="ECO:0000256" key="1">
    <source>
        <dbReference type="ARBA" id="ARBA00000448"/>
    </source>
</evidence>
<dbReference type="Pfam" id="PF01915">
    <property type="entry name" value="Glyco_hydro_3_C"/>
    <property type="match status" value="1"/>
</dbReference>
<sequence length="902" mass="95527">MTKLLRKTASNLLVATCLLACATAAMAQPVYLDPTASVSDRVDDLLSRMTLDEKIGQMTQANIGSVSPKSDITDYYLGSLLSGGGEAPATNSPLAWADMIDDFQDYALATTLQIPLLYGIDAVHGHNNVYGATIFPHNIGLGATRNPDLIRQTAEVTAIEVAATGAHWTFAPAVSVARNEWWGRTYESFSEDTALVSEMGVAALQGFQGTDLTADTSILGTVKHFAGDGGTDNGIDQGNTILDEATLREIHLAPYVDAIAAGARTIMVSYSSWNGVKLHGSQYLLTDVLKGEMGFDGFLISDWAGVDQVNGNYSVAVITAINAGVDMVMVPYNYINFITTLRNAVNAGQVSQARIDDAVRRILTVKFESGLFETPYADRHLLGQVGSAAHRAVARQAVAESLVVIKNDNQLVPLAKDLSRIHVAGKNADDLGNQCGGWTISWQGSSGATTIGTTIRQAIADTVSPGTTVSYSLDGSGAAGADVGIVVVGETPYAEGAGDDTNLSLDPSDLAAINNVRAAGIPVIVILVSGRPMYIESHLPNWDAFIAAWLPGTEGQGVADVLFGDVFSTGTLSHSWPKDFSVPVNFGDAGYDPLFPFGFSIYVEGDMDGDNMTDLWEVRNAFDPYDDGTLYPLLGPAGNPDGDIGDNLYEFESGTDPHSASSVFKVMSFQVDSAAPQDNAQVTVTTVPGYIYTIEYNDGDLENPSSWNAFTNQDNGIGTWLETSATESTFTFIDDFTPDTSGSGTLTKRFYRVLTALNVVTPPPPPPTPSIEIPGRVEAEDFTSQSGVQTETTTDTGGGLNVGYMANGDWMEYVLNSPAAGTYSIDIRIANNSGITGSLSFSADGNSITSPGISPTGGWQSWSTMTAGQIALPEGLVTLRVTVNSPGGDAMNLNWMEFTLVP</sequence>
<protein>
    <recommendedName>
        <fullName evidence="3">beta-glucosidase</fullName>
        <ecNumber evidence="3">3.2.1.21</ecNumber>
    </recommendedName>
</protein>
<keyword evidence="11" id="KW-1185">Reference proteome</keyword>
<dbReference type="RefSeq" id="WP_163965731.1">
    <property type="nucleotide sequence ID" value="NZ_JAAGNX010000003.1"/>
</dbReference>
<dbReference type="Pfam" id="PF00933">
    <property type="entry name" value="Glyco_hydro_3"/>
    <property type="match status" value="1"/>
</dbReference>
<dbReference type="SUPFAM" id="SSF49785">
    <property type="entry name" value="Galactose-binding domain-like"/>
    <property type="match status" value="1"/>
</dbReference>
<dbReference type="EC" id="3.2.1.21" evidence="3"/>
<dbReference type="Gene3D" id="3.20.20.300">
    <property type="entry name" value="Glycoside hydrolase, family 3, N-terminal domain"/>
    <property type="match status" value="1"/>
</dbReference>
<dbReference type="SMART" id="SM00606">
    <property type="entry name" value="CBD_IV"/>
    <property type="match status" value="1"/>
</dbReference>
<dbReference type="InterPro" id="IPR006584">
    <property type="entry name" value="Cellulose-bd_IV"/>
</dbReference>
<proteinExistence type="inferred from homology"/>